<dbReference type="Pfam" id="PF03456">
    <property type="entry name" value="uDENN"/>
    <property type="match status" value="1"/>
</dbReference>
<feature type="domain" description="uDENN" evidence="1">
    <location>
        <begin position="1"/>
        <end position="96"/>
    </location>
</feature>
<protein>
    <submittedName>
        <fullName evidence="2">C-MYC PROMOTER BINDING PROTEIN</fullName>
    </submittedName>
</protein>
<reference evidence="2" key="2">
    <citation type="journal article" date="2023" name="Int. J. Mol. Sci.">
        <title>De Novo Assembly and Annotation of 11 Diverse Shrub Willow (Salix) Genomes Reveals Novel Gene Organization in Sex-Linked Regions.</title>
        <authorList>
            <person name="Hyden B."/>
            <person name="Feng K."/>
            <person name="Yates T.B."/>
            <person name="Jawdy S."/>
            <person name="Cereghino C."/>
            <person name="Smart L.B."/>
            <person name="Muchero W."/>
        </authorList>
    </citation>
    <scope>NUCLEOTIDE SEQUENCE [LARGE SCALE GENOMIC DNA]</scope>
    <source>
        <tissue evidence="2">Shoot tip</tissue>
    </source>
</reference>
<accession>A0A9Q0NVY6</accession>
<evidence type="ECO:0000259" key="1">
    <source>
        <dbReference type="SMART" id="SM00800"/>
    </source>
</evidence>
<dbReference type="AlphaFoldDB" id="A0A9Q0NVY6"/>
<dbReference type="OrthoDB" id="6019893at2759"/>
<dbReference type="InterPro" id="IPR005113">
    <property type="entry name" value="uDENN_dom"/>
</dbReference>
<evidence type="ECO:0000313" key="3">
    <source>
        <dbReference type="Proteomes" id="UP001151529"/>
    </source>
</evidence>
<proteinExistence type="predicted"/>
<sequence length="200" mass="23213">MGGIFEYFVACGLGSEMRTMDGNKGYHGMRVLYLPFLLDQYPLDNHSLYPPPPPQLPTCVFPAGVEFYPSGFESNHSSTFPKSYPIVFTGILRTALEELFALCFSPAGSSSIKILASHYGMFYHTWSPMYLCLLVERTWSCLPLRIACFLWRLHPKMDSPMLRYHFSHWYSVWMWTTCSNFLLLFYLKGEFYFVPTSIHF</sequence>
<dbReference type="Proteomes" id="UP001151529">
    <property type="component" value="Chromosome 15Z"/>
</dbReference>
<dbReference type="SMART" id="SM00800">
    <property type="entry name" value="uDENN"/>
    <property type="match status" value="1"/>
</dbReference>
<keyword evidence="3" id="KW-1185">Reference proteome</keyword>
<comment type="caution">
    <text evidence="2">The sequence shown here is derived from an EMBL/GenBank/DDBJ whole genome shotgun (WGS) entry which is preliminary data.</text>
</comment>
<organism evidence="2 3">
    <name type="scientific">Salix viminalis</name>
    <name type="common">Common osier</name>
    <name type="synonym">Basket willow</name>
    <dbReference type="NCBI Taxonomy" id="40686"/>
    <lineage>
        <taxon>Eukaryota</taxon>
        <taxon>Viridiplantae</taxon>
        <taxon>Streptophyta</taxon>
        <taxon>Embryophyta</taxon>
        <taxon>Tracheophyta</taxon>
        <taxon>Spermatophyta</taxon>
        <taxon>Magnoliopsida</taxon>
        <taxon>eudicotyledons</taxon>
        <taxon>Gunneridae</taxon>
        <taxon>Pentapetalae</taxon>
        <taxon>rosids</taxon>
        <taxon>fabids</taxon>
        <taxon>Malpighiales</taxon>
        <taxon>Salicaceae</taxon>
        <taxon>Saliceae</taxon>
        <taxon>Salix</taxon>
    </lineage>
</organism>
<dbReference type="EMBL" id="JAPFFL010000015">
    <property type="protein sequence ID" value="KAJ6676926.1"/>
    <property type="molecule type" value="Genomic_DNA"/>
</dbReference>
<gene>
    <name evidence="2" type="ORF">OIU85_010136</name>
</gene>
<reference evidence="2" key="1">
    <citation type="submission" date="2022-11" db="EMBL/GenBank/DDBJ databases">
        <authorList>
            <person name="Hyden B.L."/>
            <person name="Feng K."/>
            <person name="Yates T."/>
            <person name="Jawdy S."/>
            <person name="Smart L.B."/>
            <person name="Muchero W."/>
        </authorList>
    </citation>
    <scope>NUCLEOTIDE SEQUENCE</scope>
    <source>
        <tissue evidence="2">Shoot tip</tissue>
    </source>
</reference>
<name>A0A9Q0NVY6_SALVM</name>
<evidence type="ECO:0000313" key="2">
    <source>
        <dbReference type="EMBL" id="KAJ6676926.1"/>
    </source>
</evidence>